<sequence>MVRTLVEGAGIEGARLKGEATSEGAPVEDGVLEDEIEVFEFNQKDRLDEVVLPGGVVDEIMVVVVLSISLVIVASL</sequence>
<protein>
    <submittedName>
        <fullName evidence="1">Uncharacterized protein</fullName>
    </submittedName>
</protein>
<dbReference type="HOGENOM" id="CLU_2654258_0_0_1"/>
<reference evidence="1 2" key="1">
    <citation type="journal article" date="2011" name="Proc. Natl. Acad. Sci. U.S.A.">
        <title>Comparative genomics of xylose-fermenting fungi for enhanced biofuel production.</title>
        <authorList>
            <person name="Wohlbach D.J."/>
            <person name="Kuo A."/>
            <person name="Sato T.K."/>
            <person name="Potts K.M."/>
            <person name="Salamov A.A."/>
            <person name="LaButti K.M."/>
            <person name="Sun H."/>
            <person name="Clum A."/>
            <person name="Pangilinan J.L."/>
            <person name="Lindquist E.A."/>
            <person name="Lucas S."/>
            <person name="Lapidus A."/>
            <person name="Jin M."/>
            <person name="Gunawan C."/>
            <person name="Balan V."/>
            <person name="Dale B.E."/>
            <person name="Jeffries T.W."/>
            <person name="Zinkel R."/>
            <person name="Barry K.W."/>
            <person name="Grigoriev I.V."/>
            <person name="Gasch A.P."/>
        </authorList>
    </citation>
    <scope>NUCLEOTIDE SEQUENCE [LARGE SCALE GENOMIC DNA]</scope>
    <source>
        <strain evidence="2">ATCC 10573 / BCRC 21748 / CBS 615 / JCM 9827 / NBRC 10315 / NRRL Y-1498 / VKM Y-70</strain>
    </source>
</reference>
<evidence type="ECO:0000313" key="1">
    <source>
        <dbReference type="EMBL" id="EGV64449.1"/>
    </source>
</evidence>
<dbReference type="Proteomes" id="UP000000707">
    <property type="component" value="Unassembled WGS sequence"/>
</dbReference>
<dbReference type="AlphaFoldDB" id="G3B2Y4"/>
<proteinExistence type="predicted"/>
<evidence type="ECO:0000313" key="2">
    <source>
        <dbReference type="Proteomes" id="UP000000707"/>
    </source>
</evidence>
<gene>
    <name evidence="1" type="ORF">CANTEDRAFT_113736</name>
</gene>
<name>G3B2Y4_CANTC</name>
<accession>G3B2Y4</accession>
<keyword evidence="2" id="KW-1185">Reference proteome</keyword>
<organism evidence="2">
    <name type="scientific">Candida tenuis (strain ATCC 10573 / BCRC 21748 / CBS 615 / JCM 9827 / NBRC 10315 / NRRL Y-1498 / VKM Y-70)</name>
    <name type="common">Yeast</name>
    <name type="synonym">Yamadazyma tenuis</name>
    <dbReference type="NCBI Taxonomy" id="590646"/>
    <lineage>
        <taxon>Eukaryota</taxon>
        <taxon>Fungi</taxon>
        <taxon>Dikarya</taxon>
        <taxon>Ascomycota</taxon>
        <taxon>Saccharomycotina</taxon>
        <taxon>Pichiomycetes</taxon>
        <taxon>Debaryomycetaceae</taxon>
        <taxon>Yamadazyma</taxon>
    </lineage>
</organism>
<dbReference type="EMBL" id="GL996519">
    <property type="protein sequence ID" value="EGV64449.1"/>
    <property type="molecule type" value="Genomic_DNA"/>
</dbReference>